<dbReference type="InterPro" id="IPR003507">
    <property type="entry name" value="S66_fam"/>
</dbReference>
<feature type="active site" description="Charge relay system" evidence="3">
    <location>
        <position position="281"/>
    </location>
</feature>
<dbReference type="SUPFAM" id="SSF141986">
    <property type="entry name" value="LD-carboxypeptidase A C-terminal domain-like"/>
    <property type="match status" value="1"/>
</dbReference>
<evidence type="ECO:0000259" key="4">
    <source>
        <dbReference type="Pfam" id="PF02016"/>
    </source>
</evidence>
<dbReference type="InterPro" id="IPR027461">
    <property type="entry name" value="Carboxypeptidase_A_C_sf"/>
</dbReference>
<dbReference type="STRING" id="474960.SAMN05216180_1957"/>
<evidence type="ECO:0000313" key="7">
    <source>
        <dbReference type="Proteomes" id="UP000199158"/>
    </source>
</evidence>
<evidence type="ECO:0000256" key="1">
    <source>
        <dbReference type="ARBA" id="ARBA00010233"/>
    </source>
</evidence>
<evidence type="ECO:0000259" key="5">
    <source>
        <dbReference type="Pfam" id="PF17676"/>
    </source>
</evidence>
<dbReference type="Proteomes" id="UP000199158">
    <property type="component" value="Unassembled WGS sequence"/>
</dbReference>
<feature type="active site" description="Nucleophile" evidence="3">
    <location>
        <position position="111"/>
    </location>
</feature>
<comment type="similarity">
    <text evidence="1">Belongs to the peptidase S66 family.</text>
</comment>
<feature type="active site" description="Charge relay system" evidence="3">
    <location>
        <position position="211"/>
    </location>
</feature>
<name>A0A1H8BKA2_9FIRM</name>
<evidence type="ECO:0000256" key="3">
    <source>
        <dbReference type="PIRSR" id="PIRSR028757-1"/>
    </source>
</evidence>
<protein>
    <submittedName>
        <fullName evidence="6">Muramoyltetrapeptide carboxypeptidase</fullName>
    </submittedName>
</protein>
<accession>A0A1H8BKA2</accession>
<dbReference type="PANTHER" id="PTHR30237:SF6">
    <property type="entry name" value="CARBOXYPEPTIDASE YOCD-RELATED"/>
    <property type="match status" value="1"/>
</dbReference>
<keyword evidence="6" id="KW-0645">Protease</keyword>
<dbReference type="InterPro" id="IPR027478">
    <property type="entry name" value="LdcA_N"/>
</dbReference>
<keyword evidence="2" id="KW-0378">Hydrolase</keyword>
<evidence type="ECO:0000313" key="6">
    <source>
        <dbReference type="EMBL" id="SEM83295.1"/>
    </source>
</evidence>
<dbReference type="EMBL" id="FOCG01000001">
    <property type="protein sequence ID" value="SEM83295.1"/>
    <property type="molecule type" value="Genomic_DNA"/>
</dbReference>
<dbReference type="Pfam" id="PF02016">
    <property type="entry name" value="Peptidase_S66"/>
    <property type="match status" value="1"/>
</dbReference>
<dbReference type="InterPro" id="IPR040449">
    <property type="entry name" value="Peptidase_S66_N"/>
</dbReference>
<dbReference type="PANTHER" id="PTHR30237">
    <property type="entry name" value="MURAMOYLTETRAPEPTIDE CARBOXYPEPTIDASE"/>
    <property type="match status" value="1"/>
</dbReference>
<dbReference type="Gene3D" id="3.40.50.10740">
    <property type="entry name" value="Class I glutamine amidotransferase-like"/>
    <property type="match status" value="1"/>
</dbReference>
<dbReference type="PIRSF" id="PIRSF028757">
    <property type="entry name" value="LD-carboxypeptidase"/>
    <property type="match status" value="1"/>
</dbReference>
<evidence type="ECO:0000256" key="2">
    <source>
        <dbReference type="ARBA" id="ARBA00022801"/>
    </source>
</evidence>
<organism evidence="6 7">
    <name type="scientific">Hydrogenoanaerobacterium saccharovorans</name>
    <dbReference type="NCBI Taxonomy" id="474960"/>
    <lineage>
        <taxon>Bacteria</taxon>
        <taxon>Bacillati</taxon>
        <taxon>Bacillota</taxon>
        <taxon>Clostridia</taxon>
        <taxon>Eubacteriales</taxon>
        <taxon>Oscillospiraceae</taxon>
        <taxon>Hydrogenoanaerobacterium</taxon>
    </lineage>
</organism>
<dbReference type="InterPro" id="IPR029062">
    <property type="entry name" value="Class_I_gatase-like"/>
</dbReference>
<reference evidence="6 7" key="1">
    <citation type="submission" date="2016-10" db="EMBL/GenBank/DDBJ databases">
        <authorList>
            <person name="de Groot N.N."/>
        </authorList>
    </citation>
    <scope>NUCLEOTIDE SEQUENCE [LARGE SCALE GENOMIC DNA]</scope>
    <source>
        <strain evidence="6 7">CGMCC 1.5070</strain>
    </source>
</reference>
<dbReference type="CDD" id="cd07062">
    <property type="entry name" value="Peptidase_S66_mccF_like"/>
    <property type="match status" value="1"/>
</dbReference>
<keyword evidence="6" id="KW-0121">Carboxypeptidase</keyword>
<gene>
    <name evidence="6" type="ORF">SAMN05216180_1957</name>
</gene>
<dbReference type="GO" id="GO:0004180">
    <property type="term" value="F:carboxypeptidase activity"/>
    <property type="evidence" value="ECO:0007669"/>
    <property type="project" value="UniProtKB-KW"/>
</dbReference>
<sequence length="310" mass="35071">MYPSKLKIGDEIRVIAPSRSLSVVREDVYNNANKFLKEKGYNITFSDNSREIEYDESASIKSRVEDLHNAFLDNNVKAILTSIGGFNVNQILEYIDYSIIMNNPKIICGYSDITALLNAIHAKTGLITYHGPHFCSFGFGNNRNYTYEYFEKCVNSDSEYKITPSFEANRYVVIQDGNCEGTVIGGNLCTLNLLQGTEFMPKMKDVILFIEDDNIMGKYFIGEFERNLQSLLQIDKCKINGVVFGRFSDDCNLTVDKITQIVKSKRQLKNIPIIFNTDFGHVFPFVTFPIGGTVTIAAKADCVDIVFKQH</sequence>
<dbReference type="AlphaFoldDB" id="A0A1H8BKA2"/>
<proteinExistence type="inferred from homology"/>
<keyword evidence="7" id="KW-1185">Reference proteome</keyword>
<dbReference type="SUPFAM" id="SSF52317">
    <property type="entry name" value="Class I glutamine amidotransferase-like"/>
    <property type="match status" value="1"/>
</dbReference>
<dbReference type="Gene3D" id="3.50.30.60">
    <property type="entry name" value="LD-carboxypeptidase A C-terminal domain-like"/>
    <property type="match status" value="1"/>
</dbReference>
<feature type="domain" description="LD-carboxypeptidase N-terminal" evidence="4">
    <location>
        <begin position="12"/>
        <end position="131"/>
    </location>
</feature>
<feature type="domain" description="LD-carboxypeptidase C-terminal" evidence="5">
    <location>
        <begin position="180"/>
        <end position="296"/>
    </location>
</feature>
<dbReference type="OrthoDB" id="9807329at2"/>
<dbReference type="Pfam" id="PF17676">
    <property type="entry name" value="Peptidase_S66C"/>
    <property type="match status" value="1"/>
</dbReference>
<dbReference type="InterPro" id="IPR040921">
    <property type="entry name" value="Peptidase_S66C"/>
</dbReference>